<dbReference type="EMBL" id="JAHOPC010000002">
    <property type="protein sequence ID" value="MBU8865893.1"/>
    <property type="molecule type" value="Genomic_DNA"/>
</dbReference>
<comment type="caution">
    <text evidence="2">The sequence shown here is derived from an EMBL/GenBank/DDBJ whole genome shotgun (WGS) entry which is preliminary data.</text>
</comment>
<evidence type="ECO:0000313" key="3">
    <source>
        <dbReference type="Proteomes" id="UP000824166"/>
    </source>
</evidence>
<name>A0ABS6I2C3_9MICC</name>
<evidence type="ECO:0000256" key="1">
    <source>
        <dbReference type="SAM" id="MobiDB-lite"/>
    </source>
</evidence>
<evidence type="ECO:0000313" key="2">
    <source>
        <dbReference type="EMBL" id="MBU8865893.1"/>
    </source>
</evidence>
<sequence length="577" mass="61412">MSASTHWLATATAQSVLERGGNAFDAAVAAGFVLHVVEPHLNGPAGDMVALYAPKGRNPRVLMGQGPAPARATISHFANEGLESVPGAGALAAAVPAAVEAWLTLLADQGTWELSDVLEYAIHYAGLGHPIGHQAAAVIETMADHFEQHWPTSAAQWIPLGRVPEGGELIKNGAYANVLRKLVEAGHAAGTREARIHAAREEWKEGFVAKAIVEFARKPHRHSSGSDHSGVIELEDFSRFAVSDESPISLEFRGVTVVKAGFWSQGPVLLQALAILKHFDDDHLDPSTALGAHTIIETLKLAMADRDSYYGDARKVKVDLNVLFSDEYGRERAAQIAASASTQFRPGTLPGTSPYPPALVTAADHPSVLGAGEPTVRISGETRGDTCHLDVVDRFGNMISATPSGGWLQSSPVIPELGFPLGTRLQMSWLDAGSPSALKPGARPRTTLSPTLLMREGRTVAALGSPGGDQQDQWQLLYLLRTLVGGYTPQEAIDAPTFHTSALASSFWPRTWNAAGVVVEDRLPQHVIAELRERGHDVTVVNGWSLGRLSTVTLDPETDELGAAANPRGNQGYAAGR</sequence>
<gene>
    <name evidence="2" type="ORF">KSW38_06265</name>
</gene>
<proteinExistence type="predicted"/>
<dbReference type="PANTHER" id="PTHR43881">
    <property type="entry name" value="GAMMA-GLUTAMYLTRANSPEPTIDASE (AFU_ORTHOLOGUE AFUA_4G13580)"/>
    <property type="match status" value="1"/>
</dbReference>
<organism evidence="2 3">
    <name type="scientific">Paenarthrobacter aromaticivorans</name>
    <dbReference type="NCBI Taxonomy" id="2849150"/>
    <lineage>
        <taxon>Bacteria</taxon>
        <taxon>Bacillati</taxon>
        <taxon>Actinomycetota</taxon>
        <taxon>Actinomycetes</taxon>
        <taxon>Micrococcales</taxon>
        <taxon>Micrococcaceae</taxon>
        <taxon>Paenarthrobacter</taxon>
    </lineage>
</organism>
<keyword evidence="3" id="KW-1185">Reference proteome</keyword>
<dbReference type="InterPro" id="IPR052896">
    <property type="entry name" value="GGT-like_enzyme"/>
</dbReference>
<feature type="region of interest" description="Disordered" evidence="1">
    <location>
        <begin position="558"/>
        <end position="577"/>
    </location>
</feature>
<reference evidence="2 3" key="1">
    <citation type="submission" date="2021-06" db="EMBL/GenBank/DDBJ databases">
        <authorList>
            <person name="Jeong J.W."/>
        </authorList>
    </citation>
    <scope>NUCLEOTIDE SEQUENCE [LARGE SCALE GENOMIC DNA]</scope>
    <source>
        <strain evidence="2 3">MMS21-TAE1-1</strain>
    </source>
</reference>
<dbReference type="Proteomes" id="UP000824166">
    <property type="component" value="Unassembled WGS sequence"/>
</dbReference>
<dbReference type="PANTHER" id="PTHR43881:SF1">
    <property type="entry name" value="GAMMA-GLUTAMYLTRANSPEPTIDASE (AFU_ORTHOLOGUE AFUA_4G13580)"/>
    <property type="match status" value="1"/>
</dbReference>
<protein>
    <submittedName>
        <fullName evidence="2">Gamma-glutamyltransferase family protein</fullName>
    </submittedName>
</protein>
<dbReference type="Pfam" id="PF01019">
    <property type="entry name" value="G_glu_transpept"/>
    <property type="match status" value="1"/>
</dbReference>
<accession>A0ABS6I2C3</accession>